<keyword evidence="7 9" id="KW-1133">Transmembrane helix</keyword>
<dbReference type="Pfam" id="PF01384">
    <property type="entry name" value="PHO4"/>
    <property type="match status" value="1"/>
</dbReference>
<feature type="transmembrane region" description="Helical" evidence="9">
    <location>
        <begin position="43"/>
        <end position="62"/>
    </location>
</feature>
<dbReference type="GO" id="GO:0035435">
    <property type="term" value="P:phosphate ion transmembrane transport"/>
    <property type="evidence" value="ECO:0007669"/>
    <property type="project" value="TreeGrafter"/>
</dbReference>
<evidence type="ECO:0000256" key="5">
    <source>
        <dbReference type="ARBA" id="ARBA00022592"/>
    </source>
</evidence>
<evidence type="ECO:0000256" key="3">
    <source>
        <dbReference type="ARBA" id="ARBA00009916"/>
    </source>
</evidence>
<dbReference type="InterPro" id="IPR001204">
    <property type="entry name" value="Phos_transporter"/>
</dbReference>
<keyword evidence="11" id="KW-1185">Reference proteome</keyword>
<evidence type="ECO:0000256" key="8">
    <source>
        <dbReference type="ARBA" id="ARBA00023136"/>
    </source>
</evidence>
<evidence type="ECO:0000256" key="9">
    <source>
        <dbReference type="SAM" id="Phobius"/>
    </source>
</evidence>
<dbReference type="GO" id="GO:0016020">
    <property type="term" value="C:membrane"/>
    <property type="evidence" value="ECO:0007669"/>
    <property type="project" value="UniProtKB-SubCell"/>
</dbReference>
<evidence type="ECO:0000256" key="2">
    <source>
        <dbReference type="ARBA" id="ARBA00004141"/>
    </source>
</evidence>
<feature type="transmembrane region" description="Helical" evidence="9">
    <location>
        <begin position="74"/>
        <end position="98"/>
    </location>
</feature>
<keyword evidence="6 9" id="KW-0812">Transmembrane</keyword>
<evidence type="ECO:0000256" key="7">
    <source>
        <dbReference type="ARBA" id="ARBA00022989"/>
    </source>
</evidence>
<evidence type="ECO:0000313" key="10">
    <source>
        <dbReference type="EMBL" id="SHO48016.1"/>
    </source>
</evidence>
<dbReference type="AlphaFoldDB" id="A0A2H1EIY2"/>
<protein>
    <submittedName>
        <fullName evidence="10">Putative low-affinity inorganic phosphate transporter</fullName>
    </submittedName>
</protein>
<evidence type="ECO:0000313" key="11">
    <source>
        <dbReference type="Proteomes" id="UP000232412"/>
    </source>
</evidence>
<feature type="transmembrane region" description="Helical" evidence="9">
    <location>
        <begin position="303"/>
        <end position="327"/>
    </location>
</feature>
<keyword evidence="8 9" id="KW-0472">Membrane</keyword>
<accession>A0A2H1EIY2</accession>
<reference evidence="11" key="1">
    <citation type="submission" date="2016-12" db="EMBL/GenBank/DDBJ databases">
        <authorList>
            <person name="Herbold C."/>
        </authorList>
    </citation>
    <scope>NUCLEOTIDE SEQUENCE [LARGE SCALE GENOMIC DNA]</scope>
</reference>
<dbReference type="OrthoDB" id="101311at2157"/>
<keyword evidence="4" id="KW-0813">Transport</keyword>
<dbReference type="PANTHER" id="PTHR11101">
    <property type="entry name" value="PHOSPHATE TRANSPORTER"/>
    <property type="match status" value="1"/>
</dbReference>
<keyword evidence="5" id="KW-0592">Phosphate transport</keyword>
<feature type="transmembrane region" description="Helical" evidence="9">
    <location>
        <begin position="132"/>
        <end position="158"/>
    </location>
</feature>
<comment type="similarity">
    <text evidence="3">Belongs to the inorganic phosphate transporter (PiT) (TC 2.A.20) family.</text>
</comment>
<comment type="subcellular location">
    <subcellularLocation>
        <location evidence="2">Membrane</location>
        <topology evidence="2">Multi-pass membrane protein</topology>
    </subcellularLocation>
</comment>
<evidence type="ECO:0000256" key="6">
    <source>
        <dbReference type="ARBA" id="ARBA00022692"/>
    </source>
</evidence>
<dbReference type="RefSeq" id="WP_101010905.1">
    <property type="nucleotide sequence ID" value="NZ_FRFC01000009.1"/>
</dbReference>
<name>A0A2H1EIY2_9ARCH</name>
<feature type="transmembrane region" description="Helical" evidence="9">
    <location>
        <begin position="212"/>
        <end position="236"/>
    </location>
</feature>
<evidence type="ECO:0000256" key="1">
    <source>
        <dbReference type="ARBA" id="ARBA00001981"/>
    </source>
</evidence>
<proteinExistence type="inferred from homology"/>
<feature type="transmembrane region" description="Helical" evidence="9">
    <location>
        <begin position="104"/>
        <end position="125"/>
    </location>
</feature>
<dbReference type="PANTHER" id="PTHR11101:SF80">
    <property type="entry name" value="PHOSPHATE TRANSPORTER"/>
    <property type="match status" value="1"/>
</dbReference>
<comment type="function">
    <text evidence="1">Potential transporter for phosphate.</text>
</comment>
<organism evidence="10 11">
    <name type="scientific">Nitrosotalea sinensis</name>
    <dbReference type="NCBI Taxonomy" id="1499975"/>
    <lineage>
        <taxon>Archaea</taxon>
        <taxon>Nitrososphaerota</taxon>
        <taxon>Nitrososphaeria</taxon>
        <taxon>Nitrosotaleales</taxon>
        <taxon>Nitrosotaleaceae</taxon>
        <taxon>Nitrosotalea</taxon>
    </lineage>
</organism>
<dbReference type="GO" id="GO:0005315">
    <property type="term" value="F:phosphate transmembrane transporter activity"/>
    <property type="evidence" value="ECO:0007669"/>
    <property type="project" value="InterPro"/>
</dbReference>
<evidence type="ECO:0000256" key="4">
    <source>
        <dbReference type="ARBA" id="ARBA00022448"/>
    </source>
</evidence>
<dbReference type="Proteomes" id="UP000232412">
    <property type="component" value="Unassembled WGS sequence"/>
</dbReference>
<sequence length="329" mass="34189">MIELAIGAILVALVFDFLNGFHDAANSIATVIGTRILRPLPAVALAAAANFIGPFIFGVAVATTIGKGIINPDFVTLQIIIGALVGAIVWDIFTWILGLPTSSSHALVGGIIGAGIAGVGTNVIIWDGIGKVVTGILVSPIAGFSAAFGAGLVVMAVFAKAKPHVVNSAFGRLQLISSTYFSLTHGANDGQKTMGIIALILLTQGVITKFSIPYYVIIMAAMAMSLGTFFGGWRIVKTMGVKITQLRPYQGFVAETSAASIIATLAWLGIPASTTHAISGSIMGVGAVRRMSAVRWGIGKRIVWAWIITIPASAAVSFVIMTLIKILTQ</sequence>
<dbReference type="EMBL" id="FRFC01000009">
    <property type="protein sequence ID" value="SHO48016.1"/>
    <property type="molecule type" value="Genomic_DNA"/>
</dbReference>
<gene>
    <name evidence="10" type="primary">pit</name>
    <name evidence="10" type="ORF">NSIN_80055</name>
</gene>